<dbReference type="InterPro" id="IPR001254">
    <property type="entry name" value="Trypsin_dom"/>
</dbReference>
<evidence type="ECO:0000256" key="6">
    <source>
        <dbReference type="ARBA" id="ARBA00023157"/>
    </source>
</evidence>
<dbReference type="OrthoDB" id="10059102at2759"/>
<dbReference type="GO" id="GO:0004252">
    <property type="term" value="F:serine-type endopeptidase activity"/>
    <property type="evidence" value="ECO:0007669"/>
    <property type="project" value="InterPro"/>
</dbReference>
<dbReference type="Proteomes" id="UP000237246">
    <property type="component" value="Unassembled WGS sequence"/>
</dbReference>
<keyword evidence="6" id="KW-1015">Disulfide bond</keyword>
<keyword evidence="9" id="KW-1185">Reference proteome</keyword>
<dbReference type="PANTHER" id="PTHR24264:SF57">
    <property type="entry name" value="TRYPSIN-2"/>
    <property type="match status" value="1"/>
</dbReference>
<gene>
    <name evidence="8" type="ORF">CIB84_017122</name>
</gene>
<evidence type="ECO:0000256" key="2">
    <source>
        <dbReference type="ARBA" id="ARBA00022729"/>
    </source>
</evidence>
<evidence type="ECO:0000256" key="3">
    <source>
        <dbReference type="ARBA" id="ARBA00022801"/>
    </source>
</evidence>
<sequence length="171" mass="18702">FCSRIQVRLGEYNIDVQEDSEVVRSSSVIIRHPKYSSLTIDNDIMLIKLASAVEYTADIQPIALPSSCAKAGTECLISGWGNTLSNGYNYPELLQCLNAPILSDQECQEAYPGDITSNMICVGFLEGGKDSCQVRVDVGAEPWASHRQGDPGCVVCFSTWHQPDQSSQQPI</sequence>
<dbReference type="PANTHER" id="PTHR24264">
    <property type="entry name" value="TRYPSIN-RELATED"/>
    <property type="match status" value="1"/>
</dbReference>
<dbReference type="InterPro" id="IPR009003">
    <property type="entry name" value="Peptidase_S1_PA"/>
</dbReference>
<evidence type="ECO:0000256" key="4">
    <source>
        <dbReference type="ARBA" id="ARBA00022825"/>
    </source>
</evidence>
<dbReference type="SMART" id="SM00020">
    <property type="entry name" value="Tryp_SPc"/>
    <property type="match status" value="1"/>
</dbReference>
<comment type="caution">
    <text evidence="8">The sequence shown here is derived from an EMBL/GenBank/DDBJ whole genome shotgun (WGS) entry which is preliminary data.</text>
</comment>
<dbReference type="GO" id="GO:0006508">
    <property type="term" value="P:proteolysis"/>
    <property type="evidence" value="ECO:0007669"/>
    <property type="project" value="UniProtKB-KW"/>
</dbReference>
<dbReference type="EMBL" id="PPHD01108630">
    <property type="protein sequence ID" value="POI19135.1"/>
    <property type="molecule type" value="Genomic_DNA"/>
</dbReference>
<feature type="domain" description="Peptidase S1" evidence="7">
    <location>
        <begin position="1"/>
        <end position="171"/>
    </location>
</feature>
<evidence type="ECO:0000313" key="9">
    <source>
        <dbReference type="Proteomes" id="UP000237246"/>
    </source>
</evidence>
<evidence type="ECO:0000256" key="5">
    <source>
        <dbReference type="ARBA" id="ARBA00023145"/>
    </source>
</evidence>
<organism evidence="8 9">
    <name type="scientific">Bambusicola thoracicus</name>
    <name type="common">Chinese bamboo-partridge</name>
    <name type="synonym">Perdix thoracica</name>
    <dbReference type="NCBI Taxonomy" id="9083"/>
    <lineage>
        <taxon>Eukaryota</taxon>
        <taxon>Metazoa</taxon>
        <taxon>Chordata</taxon>
        <taxon>Craniata</taxon>
        <taxon>Vertebrata</taxon>
        <taxon>Euteleostomi</taxon>
        <taxon>Archelosauria</taxon>
        <taxon>Archosauria</taxon>
        <taxon>Dinosauria</taxon>
        <taxon>Saurischia</taxon>
        <taxon>Theropoda</taxon>
        <taxon>Coelurosauria</taxon>
        <taxon>Aves</taxon>
        <taxon>Neognathae</taxon>
        <taxon>Galloanserae</taxon>
        <taxon>Galliformes</taxon>
        <taxon>Phasianidae</taxon>
        <taxon>Perdicinae</taxon>
        <taxon>Bambusicola</taxon>
    </lineage>
</organism>
<accession>A0A2P4S4T5</accession>
<evidence type="ECO:0000256" key="1">
    <source>
        <dbReference type="ARBA" id="ARBA00022670"/>
    </source>
</evidence>
<dbReference type="Pfam" id="PF00089">
    <property type="entry name" value="Trypsin"/>
    <property type="match status" value="1"/>
</dbReference>
<evidence type="ECO:0000259" key="7">
    <source>
        <dbReference type="PROSITE" id="PS50240"/>
    </source>
</evidence>
<keyword evidence="5" id="KW-0865">Zymogen</keyword>
<dbReference type="GO" id="GO:0005615">
    <property type="term" value="C:extracellular space"/>
    <property type="evidence" value="ECO:0007669"/>
    <property type="project" value="TreeGrafter"/>
</dbReference>
<name>A0A2P4S4T5_BAMTH</name>
<dbReference type="PROSITE" id="PS50240">
    <property type="entry name" value="TRYPSIN_DOM"/>
    <property type="match status" value="1"/>
</dbReference>
<dbReference type="AlphaFoldDB" id="A0A2P4S4T5"/>
<dbReference type="SUPFAM" id="SSF50494">
    <property type="entry name" value="Trypsin-like serine proteases"/>
    <property type="match status" value="1"/>
</dbReference>
<protein>
    <recommendedName>
        <fullName evidence="7">Peptidase S1 domain-containing protein</fullName>
    </recommendedName>
</protein>
<keyword evidence="1" id="KW-0645">Protease</keyword>
<dbReference type="Gene3D" id="2.40.10.10">
    <property type="entry name" value="Trypsin-like serine proteases"/>
    <property type="match status" value="2"/>
</dbReference>
<keyword evidence="4" id="KW-0720">Serine protease</keyword>
<feature type="non-terminal residue" evidence="8">
    <location>
        <position position="1"/>
    </location>
</feature>
<dbReference type="InterPro" id="IPR050127">
    <property type="entry name" value="Serine_Proteases_S1"/>
</dbReference>
<keyword evidence="2" id="KW-0732">Signal</keyword>
<evidence type="ECO:0000313" key="8">
    <source>
        <dbReference type="EMBL" id="POI19135.1"/>
    </source>
</evidence>
<dbReference type="InterPro" id="IPR043504">
    <property type="entry name" value="Peptidase_S1_PA_chymotrypsin"/>
</dbReference>
<reference evidence="8 9" key="1">
    <citation type="submission" date="2018-01" db="EMBL/GenBank/DDBJ databases">
        <title>Comparison of the Chinese Bamboo Partridge and Red Junglefowl genome sequences highlights the importance of demography in genome evolution.</title>
        <authorList>
            <person name="Tiley G.P."/>
            <person name="Kimball R.T."/>
            <person name="Braun E.L."/>
            <person name="Burleigh J.G."/>
        </authorList>
    </citation>
    <scope>NUCLEOTIDE SEQUENCE [LARGE SCALE GENOMIC DNA]</scope>
    <source>
        <strain evidence="8">RTK389</strain>
        <tissue evidence="8">Blood</tissue>
    </source>
</reference>
<dbReference type="FunFam" id="2.40.10.10:FF:000166">
    <property type="entry name" value="Trypsin"/>
    <property type="match status" value="1"/>
</dbReference>
<dbReference type="CDD" id="cd00190">
    <property type="entry name" value="Tryp_SPc"/>
    <property type="match status" value="1"/>
</dbReference>
<keyword evidence="3" id="KW-0378">Hydrolase</keyword>
<proteinExistence type="predicted"/>